<evidence type="ECO:0000313" key="2">
    <source>
        <dbReference type="Proteomes" id="UP000217763"/>
    </source>
</evidence>
<dbReference type="CDD" id="cd06270">
    <property type="entry name" value="PBP1_GalS-like"/>
    <property type="match status" value="1"/>
</dbReference>
<proteinExistence type="predicted"/>
<dbReference type="InterPro" id="IPR046335">
    <property type="entry name" value="LacI/GalR-like_sensor"/>
</dbReference>
<evidence type="ECO:0000313" key="1">
    <source>
        <dbReference type="EMBL" id="ATG75063.1"/>
    </source>
</evidence>
<keyword evidence="2" id="KW-1185">Reference proteome</keyword>
<dbReference type="AlphaFoldDB" id="A0A231N2N9"/>
<dbReference type="GO" id="GO:0003700">
    <property type="term" value="F:DNA-binding transcription factor activity"/>
    <property type="evidence" value="ECO:0007669"/>
    <property type="project" value="TreeGrafter"/>
</dbReference>
<dbReference type="Gene3D" id="3.40.50.2300">
    <property type="match status" value="2"/>
</dbReference>
<dbReference type="Proteomes" id="UP000217763">
    <property type="component" value="Chromosome"/>
</dbReference>
<dbReference type="PANTHER" id="PTHR30146:SF67">
    <property type="entry name" value="HTH-TYPE TRANSCRIPTIONAL REGULATOR ASCG"/>
    <property type="match status" value="1"/>
</dbReference>
<dbReference type="PANTHER" id="PTHR30146">
    <property type="entry name" value="LACI-RELATED TRANSCRIPTIONAL REPRESSOR"/>
    <property type="match status" value="1"/>
</dbReference>
<dbReference type="InterPro" id="IPR010982">
    <property type="entry name" value="Lambda_DNA-bd_dom_sf"/>
</dbReference>
<dbReference type="OrthoDB" id="9798934at2"/>
<gene>
    <name evidence="1" type="ORF">AN401_15330</name>
</gene>
<dbReference type="Pfam" id="PF13377">
    <property type="entry name" value="Peripla_BP_3"/>
    <property type="match status" value="1"/>
</dbReference>
<dbReference type="SUPFAM" id="SSF53822">
    <property type="entry name" value="Periplasmic binding protein-like I"/>
    <property type="match status" value="1"/>
</dbReference>
<dbReference type="PRINTS" id="PR00036">
    <property type="entry name" value="HTHLACI"/>
</dbReference>
<dbReference type="RefSeq" id="WP_094038286.1">
    <property type="nucleotide sequence ID" value="NZ_CP012621.1"/>
</dbReference>
<reference evidence="2" key="1">
    <citation type="submission" date="2015-09" db="EMBL/GenBank/DDBJ databases">
        <authorList>
            <person name="Shao Z."/>
            <person name="Wang L."/>
        </authorList>
    </citation>
    <scope>NUCLEOTIDE SEQUENCE [LARGE SCALE GENOMIC DNA]</scope>
    <source>
        <strain evidence="2">F13-1</strain>
    </source>
</reference>
<dbReference type="Gene3D" id="1.10.260.40">
    <property type="entry name" value="lambda repressor-like DNA-binding domains"/>
    <property type="match status" value="1"/>
</dbReference>
<dbReference type="SMART" id="SM00354">
    <property type="entry name" value="HTH_LACI"/>
    <property type="match status" value="1"/>
</dbReference>
<dbReference type="SUPFAM" id="SSF47413">
    <property type="entry name" value="lambda repressor-like DNA-binding domains"/>
    <property type="match status" value="1"/>
</dbReference>
<name>A0A231N2N9_9GAMM</name>
<protein>
    <submittedName>
        <fullName evidence="1">LacI family transcriptional regulator</fullName>
    </submittedName>
</protein>
<dbReference type="FunFam" id="1.10.260.40:FF:000002">
    <property type="entry name" value="HTH-type transcriptional repressor PurR"/>
    <property type="match status" value="1"/>
</dbReference>
<dbReference type="InterPro" id="IPR028082">
    <property type="entry name" value="Peripla_BP_I"/>
</dbReference>
<dbReference type="Pfam" id="PF00356">
    <property type="entry name" value="LacI"/>
    <property type="match status" value="1"/>
</dbReference>
<organism evidence="1 2">
    <name type="scientific">Zobellella denitrificans</name>
    <dbReference type="NCBI Taxonomy" id="347534"/>
    <lineage>
        <taxon>Bacteria</taxon>
        <taxon>Pseudomonadati</taxon>
        <taxon>Pseudomonadota</taxon>
        <taxon>Gammaproteobacteria</taxon>
        <taxon>Aeromonadales</taxon>
        <taxon>Aeromonadaceae</taxon>
        <taxon>Zobellella</taxon>
    </lineage>
</organism>
<dbReference type="CDD" id="cd01392">
    <property type="entry name" value="HTH_LacI"/>
    <property type="match status" value="1"/>
</dbReference>
<dbReference type="EMBL" id="CP012621">
    <property type="protein sequence ID" value="ATG75063.1"/>
    <property type="molecule type" value="Genomic_DNA"/>
</dbReference>
<dbReference type="PROSITE" id="PS50932">
    <property type="entry name" value="HTH_LACI_2"/>
    <property type="match status" value="1"/>
</dbReference>
<dbReference type="InterPro" id="IPR000843">
    <property type="entry name" value="HTH_LacI"/>
</dbReference>
<sequence>MATITDVCKLAGVSKATVSRVLNGTAQVKESTRRAVFDAIDQLGYRPNSLARALANNSGNSLGLVVSDFEGAYFGTLLKQAALSAEQHGKQLIVTDGHDDPERERDAVHLLADRRCDAIVLYSRFMSEAQLAGLKAGLAIPLVVINRELPAELGPSVCFEQAGAARLMMDHLIGLGHRRIACITTPIQAPTGQTRLEGYRAALGANDIAVDPQLIEHGDSHLEGGYLACRRLLERGMAFTALFAFNDDMAVGALRALHEAGIRVPQQVSVAGFDNEPMSAYSQPALTTVELPIQAMTRHAMQLALELAEGRPAPAPMRFRGRLVLRESVTAPNTSD</sequence>
<accession>A0A231N2N9</accession>
<dbReference type="GO" id="GO:0000976">
    <property type="term" value="F:transcription cis-regulatory region binding"/>
    <property type="evidence" value="ECO:0007669"/>
    <property type="project" value="TreeGrafter"/>
</dbReference>
<dbReference type="KEGG" id="zdf:AN401_15330"/>